<evidence type="ECO:0000259" key="6">
    <source>
        <dbReference type="Pfam" id="PF08281"/>
    </source>
</evidence>
<comment type="caution">
    <text evidence="7">The sequence shown here is derived from an EMBL/GenBank/DDBJ whole genome shotgun (WGS) entry which is preliminary data.</text>
</comment>
<dbReference type="NCBIfam" id="TIGR02937">
    <property type="entry name" value="sigma70-ECF"/>
    <property type="match status" value="1"/>
</dbReference>
<dbReference type="InterPro" id="IPR013324">
    <property type="entry name" value="RNA_pol_sigma_r3/r4-like"/>
</dbReference>
<protein>
    <submittedName>
        <fullName evidence="7">RNA polymerase subunit sigma</fullName>
    </submittedName>
</protein>
<accession>A0A2P4ESS1</accession>
<keyword evidence="3" id="KW-0731">Sigma factor</keyword>
<dbReference type="GO" id="GO:0016987">
    <property type="term" value="F:sigma factor activity"/>
    <property type="evidence" value="ECO:0007669"/>
    <property type="project" value="UniProtKB-KW"/>
</dbReference>
<feature type="domain" description="RNA polymerase sigma-70 region 2" evidence="5">
    <location>
        <begin position="15"/>
        <end position="80"/>
    </location>
</feature>
<dbReference type="GO" id="GO:0003677">
    <property type="term" value="F:DNA binding"/>
    <property type="evidence" value="ECO:0007669"/>
    <property type="project" value="InterPro"/>
</dbReference>
<gene>
    <name evidence="7" type="ORF">C1949_13895</name>
</gene>
<evidence type="ECO:0000313" key="8">
    <source>
        <dbReference type="Proteomes" id="UP000243451"/>
    </source>
</evidence>
<dbReference type="InterPro" id="IPR013249">
    <property type="entry name" value="RNA_pol_sigma70_r4_t2"/>
</dbReference>
<organism evidence="7 8">
    <name type="scientific">Halopseudomonas oceani</name>
    <dbReference type="NCBI Taxonomy" id="1708783"/>
    <lineage>
        <taxon>Bacteria</taxon>
        <taxon>Pseudomonadati</taxon>
        <taxon>Pseudomonadota</taxon>
        <taxon>Gammaproteobacteria</taxon>
        <taxon>Pseudomonadales</taxon>
        <taxon>Pseudomonadaceae</taxon>
        <taxon>Halopseudomonas</taxon>
    </lineage>
</organism>
<evidence type="ECO:0000256" key="1">
    <source>
        <dbReference type="ARBA" id="ARBA00010641"/>
    </source>
</evidence>
<keyword evidence="2" id="KW-0805">Transcription regulation</keyword>
<dbReference type="SUPFAM" id="SSF88659">
    <property type="entry name" value="Sigma3 and sigma4 domains of RNA polymerase sigma factors"/>
    <property type="match status" value="1"/>
</dbReference>
<dbReference type="Proteomes" id="UP000243451">
    <property type="component" value="Unassembled WGS sequence"/>
</dbReference>
<dbReference type="CDD" id="cd06171">
    <property type="entry name" value="Sigma70_r4"/>
    <property type="match status" value="1"/>
</dbReference>
<sequence length="172" mass="19610">MNARDSALQQQMAQLYHDHQSWLSAFLQRRLGCSHSAADLVQDTYLRLLSKGKLPEPAHSRGYLTRIAKGLLIDLYRRRRIEQAYLDELAAQPEHTHPSPEHCSEILEALVTIDRLLHGLPVNVRRALLMRRLDGMSYRAIAEELGVSISSVEKYIARALQSCLQAAQELER</sequence>
<keyword evidence="4" id="KW-0804">Transcription</keyword>
<dbReference type="Gene3D" id="1.10.1740.10">
    <property type="match status" value="1"/>
</dbReference>
<dbReference type="InterPro" id="IPR014284">
    <property type="entry name" value="RNA_pol_sigma-70_dom"/>
</dbReference>
<dbReference type="OrthoDB" id="9797134at2"/>
<dbReference type="InterPro" id="IPR013325">
    <property type="entry name" value="RNA_pol_sigma_r2"/>
</dbReference>
<dbReference type="InterPro" id="IPR007627">
    <property type="entry name" value="RNA_pol_sigma70_r2"/>
</dbReference>
<evidence type="ECO:0000256" key="2">
    <source>
        <dbReference type="ARBA" id="ARBA00023015"/>
    </source>
</evidence>
<dbReference type="EMBL" id="PPSK01000014">
    <property type="protein sequence ID" value="POB02176.1"/>
    <property type="molecule type" value="Genomic_DNA"/>
</dbReference>
<dbReference type="AlphaFoldDB" id="A0A2P4ESS1"/>
<dbReference type="PANTHER" id="PTHR43133">
    <property type="entry name" value="RNA POLYMERASE ECF-TYPE SIGMA FACTO"/>
    <property type="match status" value="1"/>
</dbReference>
<evidence type="ECO:0000313" key="7">
    <source>
        <dbReference type="EMBL" id="POB02176.1"/>
    </source>
</evidence>
<dbReference type="RefSeq" id="WP_104739079.1">
    <property type="nucleotide sequence ID" value="NZ_BMHR01000013.1"/>
</dbReference>
<dbReference type="PANTHER" id="PTHR43133:SF63">
    <property type="entry name" value="RNA POLYMERASE SIGMA FACTOR FECI-RELATED"/>
    <property type="match status" value="1"/>
</dbReference>
<dbReference type="InterPro" id="IPR036388">
    <property type="entry name" value="WH-like_DNA-bd_sf"/>
</dbReference>
<evidence type="ECO:0000256" key="4">
    <source>
        <dbReference type="ARBA" id="ARBA00023163"/>
    </source>
</evidence>
<dbReference type="Pfam" id="PF04542">
    <property type="entry name" value="Sigma70_r2"/>
    <property type="match status" value="1"/>
</dbReference>
<evidence type="ECO:0000256" key="3">
    <source>
        <dbReference type="ARBA" id="ARBA00023082"/>
    </source>
</evidence>
<dbReference type="SUPFAM" id="SSF88946">
    <property type="entry name" value="Sigma2 domain of RNA polymerase sigma factors"/>
    <property type="match status" value="1"/>
</dbReference>
<comment type="similarity">
    <text evidence="1">Belongs to the sigma-70 factor family. ECF subfamily.</text>
</comment>
<dbReference type="Pfam" id="PF08281">
    <property type="entry name" value="Sigma70_r4_2"/>
    <property type="match status" value="1"/>
</dbReference>
<feature type="domain" description="RNA polymerase sigma factor 70 region 4 type 2" evidence="6">
    <location>
        <begin position="112"/>
        <end position="163"/>
    </location>
</feature>
<reference evidence="7 8" key="1">
    <citation type="submission" date="2018-01" db="EMBL/GenBank/DDBJ databases">
        <title>Draft genome of the type strain Pseudomonas oceani DSM 100277 isolated from the deep water in Okinawa trough, northwestern Pacific Ocean.</title>
        <authorList>
            <person name="Gomila M."/>
            <person name="Mulet M."/>
            <person name="Garcia-Valdes E."/>
            <person name="Lalucat J."/>
        </authorList>
    </citation>
    <scope>NUCLEOTIDE SEQUENCE [LARGE SCALE GENOMIC DNA]</scope>
    <source>
        <strain evidence="7 8">DSM 100277</strain>
    </source>
</reference>
<dbReference type="GO" id="GO:0006352">
    <property type="term" value="P:DNA-templated transcription initiation"/>
    <property type="evidence" value="ECO:0007669"/>
    <property type="project" value="InterPro"/>
</dbReference>
<proteinExistence type="inferred from homology"/>
<name>A0A2P4ESS1_9GAMM</name>
<evidence type="ECO:0000259" key="5">
    <source>
        <dbReference type="Pfam" id="PF04542"/>
    </source>
</evidence>
<keyword evidence="8" id="KW-1185">Reference proteome</keyword>
<dbReference type="Gene3D" id="1.10.10.10">
    <property type="entry name" value="Winged helix-like DNA-binding domain superfamily/Winged helix DNA-binding domain"/>
    <property type="match status" value="1"/>
</dbReference>
<dbReference type="InterPro" id="IPR039425">
    <property type="entry name" value="RNA_pol_sigma-70-like"/>
</dbReference>